<proteinExistence type="predicted"/>
<gene>
    <name evidence="2" type="ORF">GCM10022233_26930</name>
</gene>
<dbReference type="RefSeq" id="WP_345012132.1">
    <property type="nucleotide sequence ID" value="NZ_BAAAZY010000009.1"/>
</dbReference>
<comment type="caution">
    <text evidence="2">The sequence shown here is derived from an EMBL/GenBank/DDBJ whole genome shotgun (WGS) entry which is preliminary data.</text>
</comment>
<name>A0ABP7UVY1_9ACTN</name>
<feature type="region of interest" description="Disordered" evidence="1">
    <location>
        <begin position="1"/>
        <end position="24"/>
    </location>
</feature>
<accession>A0ABP7UVY1</accession>
<organism evidence="2 3">
    <name type="scientific">Streptomyces shaanxiensis</name>
    <dbReference type="NCBI Taxonomy" id="653357"/>
    <lineage>
        <taxon>Bacteria</taxon>
        <taxon>Bacillati</taxon>
        <taxon>Actinomycetota</taxon>
        <taxon>Actinomycetes</taxon>
        <taxon>Kitasatosporales</taxon>
        <taxon>Streptomycetaceae</taxon>
        <taxon>Streptomyces</taxon>
    </lineage>
</organism>
<evidence type="ECO:0000313" key="2">
    <source>
        <dbReference type="EMBL" id="GAA4054129.1"/>
    </source>
</evidence>
<keyword evidence="3" id="KW-1185">Reference proteome</keyword>
<dbReference type="EMBL" id="BAAAZY010000009">
    <property type="protein sequence ID" value="GAA4054129.1"/>
    <property type="molecule type" value="Genomic_DNA"/>
</dbReference>
<evidence type="ECO:0000313" key="3">
    <source>
        <dbReference type="Proteomes" id="UP001499984"/>
    </source>
</evidence>
<sequence>MANADAVEDLHDDASPPAPAPAAPAEWERLIGEWDEIRHGYHLGNAPGTVLECAWNLEASVAADGPDTAL</sequence>
<protein>
    <submittedName>
        <fullName evidence="2">Uncharacterized protein</fullName>
    </submittedName>
</protein>
<reference evidence="3" key="1">
    <citation type="journal article" date="2019" name="Int. J. Syst. Evol. Microbiol.">
        <title>The Global Catalogue of Microorganisms (GCM) 10K type strain sequencing project: providing services to taxonomists for standard genome sequencing and annotation.</title>
        <authorList>
            <consortium name="The Broad Institute Genomics Platform"/>
            <consortium name="The Broad Institute Genome Sequencing Center for Infectious Disease"/>
            <person name="Wu L."/>
            <person name="Ma J."/>
        </authorList>
    </citation>
    <scope>NUCLEOTIDE SEQUENCE [LARGE SCALE GENOMIC DNA]</scope>
    <source>
        <strain evidence="3">JCM 16925</strain>
    </source>
</reference>
<evidence type="ECO:0000256" key="1">
    <source>
        <dbReference type="SAM" id="MobiDB-lite"/>
    </source>
</evidence>
<dbReference type="Proteomes" id="UP001499984">
    <property type="component" value="Unassembled WGS sequence"/>
</dbReference>